<dbReference type="Proteomes" id="UP000662466">
    <property type="component" value="Unassembled WGS sequence"/>
</dbReference>
<evidence type="ECO:0000313" key="1">
    <source>
        <dbReference type="EMBL" id="KAF7126034.1"/>
    </source>
</evidence>
<reference evidence="1" key="1">
    <citation type="submission" date="2020-06" db="EMBL/GenBank/DDBJ databases">
        <title>Draft genome sequences of strains closely related to Aspergillus parafelis and Aspergillus hiratsukae.</title>
        <authorList>
            <person name="Dos Santos R.A.C."/>
            <person name="Rivero-Menendez O."/>
            <person name="Steenwyk J.L."/>
            <person name="Mead M.E."/>
            <person name="Goldman G.H."/>
            <person name="Alastruey-Izquierdo A."/>
            <person name="Rokas A."/>
        </authorList>
    </citation>
    <scope>NUCLEOTIDE SEQUENCE</scope>
    <source>
        <strain evidence="1">CNM-CM5793</strain>
        <strain evidence="2">CNM-CM6106</strain>
    </source>
</reference>
<evidence type="ECO:0000313" key="3">
    <source>
        <dbReference type="Proteomes" id="UP000630445"/>
    </source>
</evidence>
<accession>A0A8H6PCW2</accession>
<sequence length="201" mass="20992">MDCLLGLFAIDDNTVAILTARVTATYEAKGKSKSTTHGAFTALYRTSITLAFTNSVSSPNLSGCFESELTSTYALRSSRTLSSSQTTLVFSNEFSFQLPRKAPYPSCICPKTCNRGRARFTAAYNASQPTLAPWTTVSSTDAGRPCVTMISMPGKSGTIDAADAPASAPVAGVGVPGGLNRSVPRGYANAHPQNAGVYGDA</sequence>
<keyword evidence="3" id="KW-1185">Reference proteome</keyword>
<organism evidence="1 3">
    <name type="scientific">Aspergillus hiratsukae</name>
    <dbReference type="NCBI Taxonomy" id="1194566"/>
    <lineage>
        <taxon>Eukaryota</taxon>
        <taxon>Fungi</taxon>
        <taxon>Dikarya</taxon>
        <taxon>Ascomycota</taxon>
        <taxon>Pezizomycotina</taxon>
        <taxon>Eurotiomycetes</taxon>
        <taxon>Eurotiomycetidae</taxon>
        <taxon>Eurotiales</taxon>
        <taxon>Aspergillaceae</taxon>
        <taxon>Aspergillus</taxon>
        <taxon>Aspergillus subgen. Fumigati</taxon>
    </lineage>
</organism>
<proteinExistence type="predicted"/>
<dbReference type="Proteomes" id="UP000630445">
    <property type="component" value="Unassembled WGS sequence"/>
</dbReference>
<protein>
    <submittedName>
        <fullName evidence="1">Uncharacterized protein</fullName>
    </submittedName>
</protein>
<dbReference type="EMBL" id="JACBAF010002235">
    <property type="protein sequence ID" value="KAF7162074.1"/>
    <property type="molecule type" value="Genomic_DNA"/>
</dbReference>
<dbReference type="EMBL" id="JACBAD010001952">
    <property type="protein sequence ID" value="KAF7126034.1"/>
    <property type="molecule type" value="Genomic_DNA"/>
</dbReference>
<gene>
    <name evidence="1" type="ORF">CNMCM5793_002393</name>
    <name evidence="2" type="ORF">CNMCM6106_009111</name>
</gene>
<evidence type="ECO:0000313" key="2">
    <source>
        <dbReference type="EMBL" id="KAF7162074.1"/>
    </source>
</evidence>
<comment type="caution">
    <text evidence="1">The sequence shown here is derived from an EMBL/GenBank/DDBJ whole genome shotgun (WGS) entry which is preliminary data.</text>
</comment>
<dbReference type="AlphaFoldDB" id="A0A8H6PCW2"/>
<name>A0A8H6PCW2_9EURO</name>